<dbReference type="AlphaFoldDB" id="A0A3P3YF63"/>
<evidence type="ECO:0000256" key="3">
    <source>
        <dbReference type="ARBA" id="ARBA00022737"/>
    </source>
</evidence>
<evidence type="ECO:0000313" key="6">
    <source>
        <dbReference type="EMBL" id="SPQ98797.1"/>
    </source>
</evidence>
<name>A0A3P3YF63_PLABS</name>
<keyword evidence="3" id="KW-0677">Repeat</keyword>
<feature type="compositionally biased region" description="Basic and acidic residues" evidence="5">
    <location>
        <begin position="306"/>
        <end position="317"/>
    </location>
</feature>
<evidence type="ECO:0000256" key="5">
    <source>
        <dbReference type="SAM" id="MobiDB-lite"/>
    </source>
</evidence>
<dbReference type="PANTHER" id="PTHR16263:SF4">
    <property type="entry name" value="TETRATRICOPEPTIDE REPEAT PROTEIN 38"/>
    <property type="match status" value="1"/>
</dbReference>
<evidence type="ECO:0000256" key="2">
    <source>
        <dbReference type="ARBA" id="ARBA00019992"/>
    </source>
</evidence>
<proteinExistence type="inferred from homology"/>
<accession>A0A3P3YF63</accession>
<feature type="region of interest" description="Disordered" evidence="5">
    <location>
        <begin position="306"/>
        <end position="334"/>
    </location>
</feature>
<dbReference type="Proteomes" id="UP000290189">
    <property type="component" value="Unassembled WGS sequence"/>
</dbReference>
<dbReference type="EMBL" id="OVEO01000010">
    <property type="protein sequence ID" value="SPQ98797.1"/>
    <property type="molecule type" value="Genomic_DNA"/>
</dbReference>
<keyword evidence="6" id="KW-0496">Mitochondrion</keyword>
<dbReference type="InterPro" id="IPR033891">
    <property type="entry name" value="TTC38"/>
</dbReference>
<evidence type="ECO:0000256" key="1">
    <source>
        <dbReference type="ARBA" id="ARBA00005857"/>
    </source>
</evidence>
<feature type="region of interest" description="Disordered" evidence="5">
    <location>
        <begin position="465"/>
        <end position="486"/>
    </location>
</feature>
<evidence type="ECO:0000313" key="7">
    <source>
        <dbReference type="Proteomes" id="UP000290189"/>
    </source>
</evidence>
<reference evidence="6 7" key="1">
    <citation type="submission" date="2018-03" db="EMBL/GenBank/DDBJ databases">
        <authorList>
            <person name="Fogelqvist J."/>
        </authorList>
    </citation>
    <scope>NUCLEOTIDE SEQUENCE [LARGE SCALE GENOMIC DNA]</scope>
</reference>
<comment type="similarity">
    <text evidence="1">Belongs to the TTC38 family.</text>
</comment>
<gene>
    <name evidence="6" type="ORF">PLBR_LOCUS6012</name>
</gene>
<sequence>MASSCRCGSASHDASRLDECTRHLMLFDVGVGVELARAASGDCPMLALLVAGVAALSGRRRNDPVITAMLETADACETTVVKNHARAVDLWSQARRSDAIESWFAIVVANPTDLLALKFLTTACFFAGNSHVMEEACRIAVPAVNHDARHHVYAMLSFACVENGRIEEAERYAVRALLQRYEDPWAVHALAHVRLEQERYAEGVELLSGNDSSWSRHADLACHIYWHWAIFLIHLGRVGEALDIFDGKIVAELHRSAGYAMDVSDAVSLLQQRPDEFRPAADVPPRPHILVPIAVDEYGREVLPPHEDPRPVHRGEQHAPPTAEVHQANEGSTHEVDHARVAEAANILGNAREGGDDLEVHVGKNKVKTETVATITATITATDEKEDSYIKVHRDAHEASLERGHDAITEDAREGAHHDQGHAHLDGDVAVGPDGVAPTTPPPDLSFLQDVEVLKVLFPFIDKKNGGAAQSDAKPALDGPAPPAAQ</sequence>
<evidence type="ECO:0000256" key="4">
    <source>
        <dbReference type="ARBA" id="ARBA00022803"/>
    </source>
</evidence>
<dbReference type="SUPFAM" id="SSF48452">
    <property type="entry name" value="TPR-like"/>
    <property type="match status" value="1"/>
</dbReference>
<dbReference type="PANTHER" id="PTHR16263">
    <property type="entry name" value="TETRATRICOPEPTIDE REPEAT PROTEIN 38"/>
    <property type="match status" value="1"/>
</dbReference>
<dbReference type="InterPro" id="IPR011990">
    <property type="entry name" value="TPR-like_helical_dom_sf"/>
</dbReference>
<keyword evidence="4" id="KW-0802">TPR repeat</keyword>
<organism evidence="6 7">
    <name type="scientific">Plasmodiophora brassicae</name>
    <name type="common">Clubroot disease agent</name>
    <dbReference type="NCBI Taxonomy" id="37360"/>
    <lineage>
        <taxon>Eukaryota</taxon>
        <taxon>Sar</taxon>
        <taxon>Rhizaria</taxon>
        <taxon>Endomyxa</taxon>
        <taxon>Phytomyxea</taxon>
        <taxon>Plasmodiophorida</taxon>
        <taxon>Plasmodiophoridae</taxon>
        <taxon>Plasmodiophora</taxon>
    </lineage>
</organism>
<protein>
    <recommendedName>
        <fullName evidence="2">Tetratricopeptide repeat protein 38</fullName>
    </recommendedName>
</protein>
<dbReference type="Gene3D" id="1.25.40.10">
    <property type="entry name" value="Tetratricopeptide repeat domain"/>
    <property type="match status" value="1"/>
</dbReference>
<geneLocation type="mitochondrion" evidence="6"/>